<dbReference type="WBParaSite" id="PSU_v2.g7779.t1">
    <property type="protein sequence ID" value="PSU_v2.g7779.t1"/>
    <property type="gene ID" value="PSU_v2.g7779"/>
</dbReference>
<proteinExistence type="inferred from homology"/>
<sequence>MGSNVTTSKERYAEHVENNASIYLAAVLENLTAEVLELAGNAARHNKKARITPRHIQLAVRKDEELNILFRGVIINEYGVIPKTKVALSSFDIINSIEKSLIAEGDEDTDFEMDENSFAEVDFIPDELILNFKDIKIFTPPTDMNEPLLAIDKTENIAARQSENKLFQAKRAMFNPVNDYQNEI</sequence>
<dbReference type="Proteomes" id="UP000887577">
    <property type="component" value="Unplaced"/>
</dbReference>
<dbReference type="GO" id="GO:0003677">
    <property type="term" value="F:DNA binding"/>
    <property type="evidence" value="ECO:0007669"/>
    <property type="project" value="UniProtKB-KW"/>
</dbReference>
<evidence type="ECO:0000256" key="1">
    <source>
        <dbReference type="ARBA" id="ARBA00004286"/>
    </source>
</evidence>
<reference evidence="9" key="1">
    <citation type="submission" date="2022-11" db="UniProtKB">
        <authorList>
            <consortium name="WormBaseParasite"/>
        </authorList>
    </citation>
    <scope>IDENTIFICATION</scope>
</reference>
<dbReference type="Pfam" id="PF16211">
    <property type="entry name" value="Histone_H2A_C"/>
    <property type="match status" value="1"/>
</dbReference>
<evidence type="ECO:0000256" key="4">
    <source>
        <dbReference type="ARBA" id="ARBA00023269"/>
    </source>
</evidence>
<evidence type="ECO:0000259" key="6">
    <source>
        <dbReference type="Pfam" id="PF00125"/>
    </source>
</evidence>
<feature type="domain" description="Histone H2A C-terminal" evidence="7">
    <location>
        <begin position="64"/>
        <end position="83"/>
    </location>
</feature>
<keyword evidence="5" id="KW-0238">DNA-binding</keyword>
<dbReference type="GO" id="GO:0046982">
    <property type="term" value="F:protein heterodimerization activity"/>
    <property type="evidence" value="ECO:0007669"/>
    <property type="project" value="InterPro"/>
</dbReference>
<keyword evidence="5" id="KW-0539">Nucleus</keyword>
<dbReference type="InterPro" id="IPR009072">
    <property type="entry name" value="Histone-fold"/>
</dbReference>
<dbReference type="GO" id="GO:0000786">
    <property type="term" value="C:nucleosome"/>
    <property type="evidence" value="ECO:0007669"/>
    <property type="project" value="UniProtKB-KW"/>
</dbReference>
<comment type="similarity">
    <text evidence="5">Belongs to the histone H2A family.</text>
</comment>
<dbReference type="InterPro" id="IPR002119">
    <property type="entry name" value="Histone_H2A"/>
</dbReference>
<dbReference type="PRINTS" id="PR00620">
    <property type="entry name" value="HISTONEH2A"/>
</dbReference>
<evidence type="ECO:0000259" key="7">
    <source>
        <dbReference type="Pfam" id="PF16211"/>
    </source>
</evidence>
<organism evidence="8 9">
    <name type="scientific">Panagrolaimus superbus</name>
    <dbReference type="NCBI Taxonomy" id="310955"/>
    <lineage>
        <taxon>Eukaryota</taxon>
        <taxon>Metazoa</taxon>
        <taxon>Ecdysozoa</taxon>
        <taxon>Nematoda</taxon>
        <taxon>Chromadorea</taxon>
        <taxon>Rhabditida</taxon>
        <taxon>Tylenchina</taxon>
        <taxon>Panagrolaimomorpha</taxon>
        <taxon>Panagrolaimoidea</taxon>
        <taxon>Panagrolaimidae</taxon>
        <taxon>Panagrolaimus</taxon>
    </lineage>
</organism>
<name>A0A914ZC02_9BILA</name>
<dbReference type="Pfam" id="PF00125">
    <property type="entry name" value="Histone"/>
    <property type="match status" value="1"/>
</dbReference>
<evidence type="ECO:0000256" key="2">
    <source>
        <dbReference type="ARBA" id="ARBA00022454"/>
    </source>
</evidence>
<keyword evidence="8" id="KW-1185">Reference proteome</keyword>
<dbReference type="GO" id="GO:0005634">
    <property type="term" value="C:nucleus"/>
    <property type="evidence" value="ECO:0007669"/>
    <property type="project" value="UniProtKB-SubCell"/>
</dbReference>
<comment type="subcellular location">
    <subcellularLocation>
        <location evidence="1">Chromosome</location>
    </subcellularLocation>
    <subcellularLocation>
        <location evidence="5">Nucleus</location>
    </subcellularLocation>
</comment>
<keyword evidence="4 5" id="KW-0544">Nucleosome core</keyword>
<accession>A0A914ZC02</accession>
<dbReference type="SUPFAM" id="SSF47113">
    <property type="entry name" value="Histone-fold"/>
    <property type="match status" value="1"/>
</dbReference>
<evidence type="ECO:0000256" key="5">
    <source>
        <dbReference type="RuleBase" id="RU003767"/>
    </source>
</evidence>
<dbReference type="InterPro" id="IPR007125">
    <property type="entry name" value="H2A/H2B/H3"/>
</dbReference>
<comment type="subunit">
    <text evidence="5">The nucleosome is a histone octamer containing two molecules each of H2A, H2B, H3 and H4 assembled in one H3-H4 heterotetramer and two H2A-H2B heterodimers. The octamer wraps approximately 147 bp of DNA.</text>
</comment>
<dbReference type="InterPro" id="IPR032454">
    <property type="entry name" value="Histone_H2A_C"/>
</dbReference>
<feature type="domain" description="Core Histone H2A/H2B/H3" evidence="6">
    <location>
        <begin position="15"/>
        <end position="62"/>
    </location>
</feature>
<dbReference type="CDD" id="cd00074">
    <property type="entry name" value="HFD_H2A"/>
    <property type="match status" value="1"/>
</dbReference>
<evidence type="ECO:0000313" key="9">
    <source>
        <dbReference type="WBParaSite" id="PSU_v2.g7779.t1"/>
    </source>
</evidence>
<dbReference type="SMART" id="SM00414">
    <property type="entry name" value="H2A"/>
    <property type="match status" value="1"/>
</dbReference>
<keyword evidence="3" id="KW-1017">Isopeptide bond</keyword>
<dbReference type="GO" id="GO:0030527">
    <property type="term" value="F:structural constituent of chromatin"/>
    <property type="evidence" value="ECO:0007669"/>
    <property type="project" value="InterPro"/>
</dbReference>
<evidence type="ECO:0000313" key="8">
    <source>
        <dbReference type="Proteomes" id="UP000887577"/>
    </source>
</evidence>
<protein>
    <recommendedName>
        <fullName evidence="5">Histone H2A</fullName>
    </recommendedName>
</protein>
<dbReference type="Gene3D" id="1.10.20.10">
    <property type="entry name" value="Histone, subunit A"/>
    <property type="match status" value="1"/>
</dbReference>
<dbReference type="PANTHER" id="PTHR23430">
    <property type="entry name" value="HISTONE H2A"/>
    <property type="match status" value="1"/>
</dbReference>
<evidence type="ECO:0000256" key="3">
    <source>
        <dbReference type="ARBA" id="ARBA00022499"/>
    </source>
</evidence>
<dbReference type="AlphaFoldDB" id="A0A914ZC02"/>
<keyword evidence="2 5" id="KW-0158">Chromosome</keyword>